<evidence type="ECO:0000313" key="3">
    <source>
        <dbReference type="Proteomes" id="UP000018877"/>
    </source>
</evidence>
<evidence type="ECO:0000313" key="2">
    <source>
        <dbReference type="EMBL" id="ETI69169.1"/>
    </source>
</evidence>
<dbReference type="EMBL" id="ALAN01000058">
    <property type="protein sequence ID" value="ETI69169.1"/>
    <property type="molecule type" value="Genomic_DNA"/>
</dbReference>
<keyword evidence="1" id="KW-1133">Transmembrane helix</keyword>
<dbReference type="SUPFAM" id="SSF63825">
    <property type="entry name" value="YWTD domain"/>
    <property type="match status" value="1"/>
</dbReference>
<dbReference type="Proteomes" id="UP000018877">
    <property type="component" value="Unassembled WGS sequence"/>
</dbReference>
<keyword evidence="1" id="KW-0472">Membrane</keyword>
<gene>
    <name evidence="2" type="ORF">BAVI_08721</name>
</gene>
<dbReference type="RefSeq" id="WP_024027944.1">
    <property type="nucleotide sequence ID" value="NZ_ALAN01000058.1"/>
</dbReference>
<keyword evidence="1" id="KW-0812">Transmembrane</keyword>
<evidence type="ECO:0008006" key="4">
    <source>
        <dbReference type="Google" id="ProtNLM"/>
    </source>
</evidence>
<organism evidence="2 3">
    <name type="scientific">Neobacillus vireti LMG 21834</name>
    <dbReference type="NCBI Taxonomy" id="1131730"/>
    <lineage>
        <taxon>Bacteria</taxon>
        <taxon>Bacillati</taxon>
        <taxon>Bacillota</taxon>
        <taxon>Bacilli</taxon>
        <taxon>Bacillales</taxon>
        <taxon>Bacillaceae</taxon>
        <taxon>Neobacillus</taxon>
    </lineage>
</organism>
<feature type="transmembrane region" description="Helical" evidence="1">
    <location>
        <begin position="7"/>
        <end position="24"/>
    </location>
</feature>
<keyword evidence="3" id="KW-1185">Reference proteome</keyword>
<evidence type="ECO:0000256" key="1">
    <source>
        <dbReference type="SAM" id="Phobius"/>
    </source>
</evidence>
<reference evidence="2 3" key="1">
    <citation type="journal article" date="2014" name="Environ. Microbiol.">
        <title>The nitrate-ammonifying and nosZ-carrying bacterium Bacillus vireti is a potent source and sink for nitric and nitrous oxide under high nitrate conditions.</title>
        <authorList>
            <person name="Mania D."/>
            <person name="Heylen K."/>
            <person name="van Spanning R.J."/>
            <person name="Frostegard A."/>
        </authorList>
    </citation>
    <scope>NUCLEOTIDE SEQUENCE [LARGE SCALE GENOMIC DNA]</scope>
    <source>
        <strain evidence="2 3">LMG 21834</strain>
    </source>
</reference>
<comment type="caution">
    <text evidence="2">The sequence shown here is derived from an EMBL/GenBank/DDBJ whole genome shotgun (WGS) entry which is preliminary data.</text>
</comment>
<sequence>MKKRKTILVCLLSILVILIFFNIFNKKELNNNKIEVSLNKKEVNEKGVFPGNHLSFFDYQKPILKFPVRKADGWIQGASVNQIDNDIYIARQPNRGTTLTIERINIITGKKKDSRKVSIQSGTYAEGLPWFRNNKGELCFLVRQVPTDQISIFNYSKNRIEGKVDLLGSYKIGFDINQKYIVTCNATKNVLDKIYVYDFDSVVKGSPKLLKIIKTKSEDLLFEKPQGITIHDNKIIFSHGGKDGNPAISVVNFEGKVENVFYYDRKSYAEMINETYPNFILDKKNYRYENEGVFMYNYKGEVYPALVQILNHTTTIIVLSGAPDGQQVKIK</sequence>
<name>A0AB94IQ06_9BACI</name>
<proteinExistence type="predicted"/>
<protein>
    <recommendedName>
        <fullName evidence="4">Lipoprotein</fullName>
    </recommendedName>
</protein>
<accession>A0AB94IQ06</accession>
<dbReference type="AlphaFoldDB" id="A0AB94IQ06"/>